<dbReference type="OrthoDB" id="241498at2"/>
<feature type="domain" description="Aminoglycoside phosphotransferase" evidence="2">
    <location>
        <begin position="31"/>
        <end position="292"/>
    </location>
</feature>
<organism evidence="3 4">
    <name type="scientific">Bythopirellula goksoeyrii</name>
    <dbReference type="NCBI Taxonomy" id="1400387"/>
    <lineage>
        <taxon>Bacteria</taxon>
        <taxon>Pseudomonadati</taxon>
        <taxon>Planctomycetota</taxon>
        <taxon>Planctomycetia</taxon>
        <taxon>Pirellulales</taxon>
        <taxon>Lacipirellulaceae</taxon>
        <taxon>Bythopirellula</taxon>
    </lineage>
</organism>
<keyword evidence="3" id="KW-0418">Kinase</keyword>
<dbReference type="Pfam" id="PF01636">
    <property type="entry name" value="APH"/>
    <property type="match status" value="1"/>
</dbReference>
<dbReference type="InterPro" id="IPR011009">
    <property type="entry name" value="Kinase-like_dom_sf"/>
</dbReference>
<dbReference type="RefSeq" id="WP_148073694.1">
    <property type="nucleotide sequence ID" value="NZ_CP042913.1"/>
</dbReference>
<sequence>MISTKSSQLDESQLAFLDRFELGMIQKERVLSGGMFSRPVLLTCDTGEFLLRTHRFRASEEAFRFQAESIAAATTRGVPCSSVVQTLDGSWSTPLPGGIGVFALHKYVPGEVVDWITWHQRCEKDPGFLVSLGKQVARLHNSLAQARPGGDPDLLDDLPPIRLNRVNLLYKNWQKSMDEIRKSRTSLESESASRFLLNESAVDEQWKRLVASLKKHDIQSVSTQIVHGDISPVNLVLDESSVCNFIDWDCVHFGHRIYDALGDVLNRCPSGHPDFNRFRVDHVASYLSGYSEVIEIPLTQQEKDLVPTCCLARQLEDLRQRMQLVRSLDSAQDQEYSELIGLRIEMMEQIELN</sequence>
<dbReference type="GO" id="GO:0019202">
    <property type="term" value="F:amino acid kinase activity"/>
    <property type="evidence" value="ECO:0007669"/>
    <property type="project" value="TreeGrafter"/>
</dbReference>
<dbReference type="PANTHER" id="PTHR21064:SF6">
    <property type="entry name" value="AMINOGLYCOSIDE PHOSPHOTRANSFERASE DOMAIN-CONTAINING PROTEIN"/>
    <property type="match status" value="1"/>
</dbReference>
<dbReference type="PANTHER" id="PTHR21064">
    <property type="entry name" value="AMINOGLYCOSIDE PHOSPHOTRANSFERASE DOMAIN-CONTAINING PROTEIN-RELATED"/>
    <property type="match status" value="1"/>
</dbReference>
<dbReference type="Proteomes" id="UP000323917">
    <property type="component" value="Chromosome"/>
</dbReference>
<dbReference type="AlphaFoldDB" id="A0A5B9QDY3"/>
<proteinExistence type="inferred from homology"/>
<dbReference type="InterPro" id="IPR050249">
    <property type="entry name" value="Pseudomonas-type_ThrB"/>
</dbReference>
<evidence type="ECO:0000259" key="2">
    <source>
        <dbReference type="Pfam" id="PF01636"/>
    </source>
</evidence>
<evidence type="ECO:0000313" key="3">
    <source>
        <dbReference type="EMBL" id="QEG35146.1"/>
    </source>
</evidence>
<accession>A0A5B9QDY3</accession>
<evidence type="ECO:0000313" key="4">
    <source>
        <dbReference type="Proteomes" id="UP000323917"/>
    </source>
</evidence>
<dbReference type="Gene3D" id="3.30.200.20">
    <property type="entry name" value="Phosphorylase Kinase, domain 1"/>
    <property type="match status" value="1"/>
</dbReference>
<dbReference type="InterPro" id="IPR002575">
    <property type="entry name" value="Aminoglycoside_PTrfase"/>
</dbReference>
<dbReference type="EMBL" id="CP042913">
    <property type="protein sequence ID" value="QEG35146.1"/>
    <property type="molecule type" value="Genomic_DNA"/>
</dbReference>
<dbReference type="KEGG" id="bgok:Pr1d_24370"/>
<comment type="similarity">
    <text evidence="1">Belongs to the pseudomonas-type ThrB family.</text>
</comment>
<evidence type="ECO:0000256" key="1">
    <source>
        <dbReference type="ARBA" id="ARBA00038240"/>
    </source>
</evidence>
<name>A0A5B9QDY3_9BACT</name>
<keyword evidence="4" id="KW-1185">Reference proteome</keyword>
<keyword evidence="3" id="KW-0808">Transferase</keyword>
<gene>
    <name evidence="3" type="ORF">Pr1d_24370</name>
</gene>
<protein>
    <submittedName>
        <fullName evidence="3">Homoserine kinase</fullName>
    </submittedName>
</protein>
<reference evidence="3 4" key="1">
    <citation type="submission" date="2019-08" db="EMBL/GenBank/DDBJ databases">
        <title>Deep-cultivation of Planctomycetes and their phenomic and genomic characterization uncovers novel biology.</title>
        <authorList>
            <person name="Wiegand S."/>
            <person name="Jogler M."/>
            <person name="Boedeker C."/>
            <person name="Pinto D."/>
            <person name="Vollmers J."/>
            <person name="Rivas-Marin E."/>
            <person name="Kohn T."/>
            <person name="Peeters S.H."/>
            <person name="Heuer A."/>
            <person name="Rast P."/>
            <person name="Oberbeckmann S."/>
            <person name="Bunk B."/>
            <person name="Jeske O."/>
            <person name="Meyerdierks A."/>
            <person name="Storesund J.E."/>
            <person name="Kallscheuer N."/>
            <person name="Luecker S."/>
            <person name="Lage O.M."/>
            <person name="Pohl T."/>
            <person name="Merkel B.J."/>
            <person name="Hornburger P."/>
            <person name="Mueller R.-W."/>
            <person name="Bruemmer F."/>
            <person name="Labrenz M."/>
            <person name="Spormann A.M."/>
            <person name="Op den Camp H."/>
            <person name="Overmann J."/>
            <person name="Amann R."/>
            <person name="Jetten M.S.M."/>
            <person name="Mascher T."/>
            <person name="Medema M.H."/>
            <person name="Devos D.P."/>
            <person name="Kaster A.-K."/>
            <person name="Ovreas L."/>
            <person name="Rohde M."/>
            <person name="Galperin M.Y."/>
            <person name="Jogler C."/>
        </authorList>
    </citation>
    <scope>NUCLEOTIDE SEQUENCE [LARGE SCALE GENOMIC DNA]</scope>
    <source>
        <strain evidence="3 4">Pr1d</strain>
    </source>
</reference>
<dbReference type="Gene3D" id="3.90.1200.10">
    <property type="match status" value="1"/>
</dbReference>
<dbReference type="SUPFAM" id="SSF56112">
    <property type="entry name" value="Protein kinase-like (PK-like)"/>
    <property type="match status" value="1"/>
</dbReference>